<keyword evidence="3 5" id="KW-0238">DNA-binding</keyword>
<dbReference type="InterPro" id="IPR036271">
    <property type="entry name" value="Tet_transcr_reg_TetR-rel_C_sf"/>
</dbReference>
<evidence type="ECO:0000313" key="7">
    <source>
        <dbReference type="EMBL" id="MYL66052.1"/>
    </source>
</evidence>
<dbReference type="RefSeq" id="WP_160921727.1">
    <property type="nucleotide sequence ID" value="NZ_WMEY01000015.1"/>
</dbReference>
<dbReference type="AlphaFoldDB" id="A0A845F4N3"/>
<reference evidence="7 8" key="1">
    <citation type="submission" date="2019-11" db="EMBL/GenBank/DDBJ databases">
        <title>Genome sequences of 17 halophilic strains isolated from different environments.</title>
        <authorList>
            <person name="Furrow R.E."/>
        </authorList>
    </citation>
    <scope>NUCLEOTIDE SEQUENCE [LARGE SCALE GENOMIC DNA]</scope>
    <source>
        <strain evidence="7 8">22506_14_FS</strain>
    </source>
</reference>
<comment type="caution">
    <text evidence="7">The sequence shown here is derived from an EMBL/GenBank/DDBJ whole genome shotgun (WGS) entry which is preliminary data.</text>
</comment>
<keyword evidence="2" id="KW-0805">Transcription regulation</keyword>
<dbReference type="Pfam" id="PF13977">
    <property type="entry name" value="TetR_C_6"/>
    <property type="match status" value="1"/>
</dbReference>
<keyword evidence="4" id="KW-0804">Transcription</keyword>
<dbReference type="Gene3D" id="1.10.357.10">
    <property type="entry name" value="Tetracycline Repressor, domain 2"/>
    <property type="match status" value="1"/>
</dbReference>
<dbReference type="EMBL" id="WMEY01000015">
    <property type="protein sequence ID" value="MYL66052.1"/>
    <property type="molecule type" value="Genomic_DNA"/>
</dbReference>
<evidence type="ECO:0000256" key="4">
    <source>
        <dbReference type="ARBA" id="ARBA00023163"/>
    </source>
</evidence>
<dbReference type="PROSITE" id="PS50977">
    <property type="entry name" value="HTH_TETR_2"/>
    <property type="match status" value="1"/>
</dbReference>
<dbReference type="Proteomes" id="UP000447833">
    <property type="component" value="Unassembled WGS sequence"/>
</dbReference>
<dbReference type="PRINTS" id="PR00455">
    <property type="entry name" value="HTHTETR"/>
</dbReference>
<dbReference type="GO" id="GO:0003677">
    <property type="term" value="F:DNA binding"/>
    <property type="evidence" value="ECO:0007669"/>
    <property type="project" value="UniProtKB-UniRule"/>
</dbReference>
<evidence type="ECO:0000313" key="8">
    <source>
        <dbReference type="Proteomes" id="UP000447833"/>
    </source>
</evidence>
<dbReference type="InterPro" id="IPR009057">
    <property type="entry name" value="Homeodomain-like_sf"/>
</dbReference>
<dbReference type="InterPro" id="IPR050624">
    <property type="entry name" value="HTH-type_Tx_Regulator"/>
</dbReference>
<evidence type="ECO:0000256" key="3">
    <source>
        <dbReference type="ARBA" id="ARBA00023125"/>
    </source>
</evidence>
<dbReference type="Pfam" id="PF00440">
    <property type="entry name" value="TetR_N"/>
    <property type="match status" value="1"/>
</dbReference>
<dbReference type="InterPro" id="IPR039538">
    <property type="entry name" value="BetI_C"/>
</dbReference>
<evidence type="ECO:0000259" key="6">
    <source>
        <dbReference type="PROSITE" id="PS50977"/>
    </source>
</evidence>
<feature type="DNA-binding region" description="H-T-H motif" evidence="5">
    <location>
        <begin position="29"/>
        <end position="48"/>
    </location>
</feature>
<accession>A0A845F4N3</accession>
<dbReference type="InterPro" id="IPR001647">
    <property type="entry name" value="HTH_TetR"/>
</dbReference>
<evidence type="ECO:0000256" key="2">
    <source>
        <dbReference type="ARBA" id="ARBA00023015"/>
    </source>
</evidence>
<organism evidence="7 8">
    <name type="scientific">Guptibacillus hwajinpoensis</name>
    <dbReference type="NCBI Taxonomy" id="208199"/>
    <lineage>
        <taxon>Bacteria</taxon>
        <taxon>Bacillati</taxon>
        <taxon>Bacillota</taxon>
        <taxon>Bacilli</taxon>
        <taxon>Bacillales</taxon>
        <taxon>Guptibacillaceae</taxon>
        <taxon>Guptibacillus</taxon>
    </lineage>
</organism>
<sequence length="194" mass="22463">MNRKAELKRQQIIKAAYQAVSDKGYEAVTLQDIADYANVSKGVPNYYFQNKEDVLAHLLAQITERIYEKEKEAVEKETSAESMLQAYINTVFVSAEENEKFYRVYLDFLAQATRNNRYREINACFYQNCASISKEILMQGAKEKTFVVNDFETAGRAIRTMIDGYMIQWMMTGDHSQHKAYKQACYQAITSYLS</sequence>
<evidence type="ECO:0000256" key="1">
    <source>
        <dbReference type="ARBA" id="ARBA00022491"/>
    </source>
</evidence>
<dbReference type="PANTHER" id="PTHR43479">
    <property type="entry name" value="ACREF/ENVCD OPERON REPRESSOR-RELATED"/>
    <property type="match status" value="1"/>
</dbReference>
<name>A0A845F4N3_9BACL</name>
<gene>
    <name evidence="7" type="ORF">GLW07_22255</name>
</gene>
<dbReference type="PANTHER" id="PTHR43479:SF11">
    <property type="entry name" value="ACREF_ENVCD OPERON REPRESSOR-RELATED"/>
    <property type="match status" value="1"/>
</dbReference>
<dbReference type="SUPFAM" id="SSF48498">
    <property type="entry name" value="Tetracyclin repressor-like, C-terminal domain"/>
    <property type="match status" value="1"/>
</dbReference>
<dbReference type="SUPFAM" id="SSF46689">
    <property type="entry name" value="Homeodomain-like"/>
    <property type="match status" value="1"/>
</dbReference>
<feature type="domain" description="HTH tetR-type" evidence="6">
    <location>
        <begin position="6"/>
        <end position="66"/>
    </location>
</feature>
<protein>
    <submittedName>
        <fullName evidence="7">TetR family transcriptional regulator</fullName>
    </submittedName>
</protein>
<dbReference type="Gene3D" id="1.10.10.60">
    <property type="entry name" value="Homeodomain-like"/>
    <property type="match status" value="1"/>
</dbReference>
<proteinExistence type="predicted"/>
<keyword evidence="1" id="KW-0678">Repressor</keyword>
<evidence type="ECO:0000256" key="5">
    <source>
        <dbReference type="PROSITE-ProRule" id="PRU00335"/>
    </source>
</evidence>